<evidence type="ECO:0000313" key="2">
    <source>
        <dbReference type="Proteomes" id="UP001497680"/>
    </source>
</evidence>
<dbReference type="Proteomes" id="UP001497680">
    <property type="component" value="Unassembled WGS sequence"/>
</dbReference>
<accession>A0ACC0CKY6</accession>
<dbReference type="EMBL" id="MU394408">
    <property type="protein sequence ID" value="KAI6081084.1"/>
    <property type="molecule type" value="Genomic_DNA"/>
</dbReference>
<organism evidence="1 2">
    <name type="scientific">Hypoxylon rubiginosum</name>
    <dbReference type="NCBI Taxonomy" id="110542"/>
    <lineage>
        <taxon>Eukaryota</taxon>
        <taxon>Fungi</taxon>
        <taxon>Dikarya</taxon>
        <taxon>Ascomycota</taxon>
        <taxon>Pezizomycotina</taxon>
        <taxon>Sordariomycetes</taxon>
        <taxon>Xylariomycetidae</taxon>
        <taxon>Xylariales</taxon>
        <taxon>Hypoxylaceae</taxon>
        <taxon>Hypoxylon</taxon>
    </lineage>
</organism>
<reference evidence="1 2" key="1">
    <citation type="journal article" date="2022" name="New Phytol.">
        <title>Ecological generalism drives hyperdiversity of secondary metabolite gene clusters in xylarialean endophytes.</title>
        <authorList>
            <person name="Franco M.E.E."/>
            <person name="Wisecaver J.H."/>
            <person name="Arnold A.E."/>
            <person name="Ju Y.M."/>
            <person name="Slot J.C."/>
            <person name="Ahrendt S."/>
            <person name="Moore L.P."/>
            <person name="Eastman K.E."/>
            <person name="Scott K."/>
            <person name="Konkel Z."/>
            <person name="Mondo S.J."/>
            <person name="Kuo A."/>
            <person name="Hayes R.D."/>
            <person name="Haridas S."/>
            <person name="Andreopoulos B."/>
            <person name="Riley R."/>
            <person name="LaButti K."/>
            <person name="Pangilinan J."/>
            <person name="Lipzen A."/>
            <person name="Amirebrahimi M."/>
            <person name="Yan J."/>
            <person name="Adam C."/>
            <person name="Keymanesh K."/>
            <person name="Ng V."/>
            <person name="Louie K."/>
            <person name="Northen T."/>
            <person name="Drula E."/>
            <person name="Henrissat B."/>
            <person name="Hsieh H.M."/>
            <person name="Youens-Clark K."/>
            <person name="Lutzoni F."/>
            <person name="Miadlikowska J."/>
            <person name="Eastwood D.C."/>
            <person name="Hamelin R.C."/>
            <person name="Grigoriev I.V."/>
            <person name="U'Ren J.M."/>
        </authorList>
    </citation>
    <scope>NUCLEOTIDE SEQUENCE [LARGE SCALE GENOMIC DNA]</scope>
    <source>
        <strain evidence="1 2">ER1909</strain>
    </source>
</reference>
<sequence>MAEALGIAASGITVAQLSSQVGGAVLKLKQLWDEVKDVPEDIADLMEQIDCLDPVLWETENNFNQGALPSIVWDELASKKTTMYCRKALHNLTQMVDELNHQINNSNKYCRKMAAIKVLIKKDILKKLERRLENAVKMLTLAQQSYLVTLTRVQPDIIIQRFAALTVQCNYAKFPMIEDLDAEAKEQEQARPGTIKSQPTIAHRTMHVNPRRPWRGSTNQGIFGQLLVGSYGSDFHLLFQAPIWLSRRSWELHSMKAHGSWQWNLRSYSIIPRRSRVFKVAEFDTPKDMQQLFDTGLASPHDQDEYGQTLLHFAVGFHNFEMIKYLISIGLGPLDPHTFLRNSWIKPSTTLDSFKLLLADQSLAKIFIEFDYHEDKNVPMTPPECSCHVGIFSLEMYRALLPYQCPLHQSTSLESRFSSAKLAIEYGGSIKVVRDILPPEWTANLKVIHTTESLMHSVALRLSDYVSGYYPSNTWPLDNTEVWFQFAIEVIRHTPDVHHTSHTYYDPWLAYGEVTALTTLLLHALTMFNIHIEVEKIPEPNALPKSLVLWLRAVRKAGVDLNTYGKREHQLLVDSNVSQQRRMSLNFANNYSVSVFRIVGFTYGPNPEDWKVFWNEPTDQFAGQFWGLIENPPLHIPGSWVDDHDDYYDYYERYDYRYW</sequence>
<name>A0ACC0CKY6_9PEZI</name>
<keyword evidence="2" id="KW-1185">Reference proteome</keyword>
<evidence type="ECO:0000313" key="1">
    <source>
        <dbReference type="EMBL" id="KAI6081084.1"/>
    </source>
</evidence>
<proteinExistence type="predicted"/>
<comment type="caution">
    <text evidence="1">The sequence shown here is derived from an EMBL/GenBank/DDBJ whole genome shotgun (WGS) entry which is preliminary data.</text>
</comment>
<gene>
    <name evidence="1" type="ORF">F4821DRAFT_35152</name>
</gene>
<protein>
    <submittedName>
        <fullName evidence="1">Uncharacterized protein</fullName>
    </submittedName>
</protein>